<evidence type="ECO:0000313" key="3">
    <source>
        <dbReference type="Proteomes" id="UP001066276"/>
    </source>
</evidence>
<evidence type="ECO:0000256" key="1">
    <source>
        <dbReference type="SAM" id="MobiDB-lite"/>
    </source>
</evidence>
<sequence length="102" mass="11206">MESRSLDDATHGDVMSRRQCVADSPRYDGAGYQSNAGKQNMSRPTQLRGNTWFAAADLVVCKQSSREILKVHFSGVSINRSAWIPLFPSLETLQASSISLTT</sequence>
<feature type="compositionally biased region" description="Basic and acidic residues" evidence="1">
    <location>
        <begin position="1"/>
        <end position="16"/>
    </location>
</feature>
<feature type="region of interest" description="Disordered" evidence="1">
    <location>
        <begin position="1"/>
        <end position="43"/>
    </location>
</feature>
<gene>
    <name evidence="2" type="ORF">NDU88_002143</name>
</gene>
<name>A0AAV7QAU0_PLEWA</name>
<accession>A0AAV7QAU0</accession>
<comment type="caution">
    <text evidence="2">The sequence shown here is derived from an EMBL/GenBank/DDBJ whole genome shotgun (WGS) entry which is preliminary data.</text>
</comment>
<proteinExistence type="predicted"/>
<keyword evidence="3" id="KW-1185">Reference proteome</keyword>
<dbReference type="EMBL" id="JANPWB010000010">
    <property type="protein sequence ID" value="KAJ1135708.1"/>
    <property type="molecule type" value="Genomic_DNA"/>
</dbReference>
<reference evidence="2" key="1">
    <citation type="journal article" date="2022" name="bioRxiv">
        <title>Sequencing and chromosome-scale assembly of the giantPleurodeles waltlgenome.</title>
        <authorList>
            <person name="Brown T."/>
            <person name="Elewa A."/>
            <person name="Iarovenko S."/>
            <person name="Subramanian E."/>
            <person name="Araus A.J."/>
            <person name="Petzold A."/>
            <person name="Susuki M."/>
            <person name="Suzuki K.-i.T."/>
            <person name="Hayashi T."/>
            <person name="Toyoda A."/>
            <person name="Oliveira C."/>
            <person name="Osipova E."/>
            <person name="Leigh N.D."/>
            <person name="Simon A."/>
            <person name="Yun M.H."/>
        </authorList>
    </citation>
    <scope>NUCLEOTIDE SEQUENCE</scope>
    <source>
        <strain evidence="2">20211129_DDA</strain>
        <tissue evidence="2">Liver</tissue>
    </source>
</reference>
<protein>
    <submittedName>
        <fullName evidence="2">Uncharacterized protein</fullName>
    </submittedName>
</protein>
<evidence type="ECO:0000313" key="2">
    <source>
        <dbReference type="EMBL" id="KAJ1135708.1"/>
    </source>
</evidence>
<dbReference type="AlphaFoldDB" id="A0AAV7QAU0"/>
<dbReference type="Proteomes" id="UP001066276">
    <property type="component" value="Chromosome 6"/>
</dbReference>
<feature type="compositionally biased region" description="Polar residues" evidence="1">
    <location>
        <begin position="32"/>
        <end position="43"/>
    </location>
</feature>
<organism evidence="2 3">
    <name type="scientific">Pleurodeles waltl</name>
    <name type="common">Iberian ribbed newt</name>
    <dbReference type="NCBI Taxonomy" id="8319"/>
    <lineage>
        <taxon>Eukaryota</taxon>
        <taxon>Metazoa</taxon>
        <taxon>Chordata</taxon>
        <taxon>Craniata</taxon>
        <taxon>Vertebrata</taxon>
        <taxon>Euteleostomi</taxon>
        <taxon>Amphibia</taxon>
        <taxon>Batrachia</taxon>
        <taxon>Caudata</taxon>
        <taxon>Salamandroidea</taxon>
        <taxon>Salamandridae</taxon>
        <taxon>Pleurodelinae</taxon>
        <taxon>Pleurodeles</taxon>
    </lineage>
</organism>